<proteinExistence type="inferred from homology"/>
<dbReference type="AlphaFoldDB" id="A0A178MHC5"/>
<comment type="caution">
    <text evidence="3">The sequence shown here is derived from an EMBL/GenBank/DDBJ whole genome shotgun (WGS) entry which is preliminary data.</text>
</comment>
<name>A0A178MHC5_9CHLR</name>
<feature type="domain" description="Fe-S metabolism associated" evidence="2">
    <location>
        <begin position="18"/>
        <end position="138"/>
    </location>
</feature>
<dbReference type="RefSeq" id="WP_066783893.1">
    <property type="nucleotide sequence ID" value="NZ_LWQS01000037.1"/>
</dbReference>
<dbReference type="SUPFAM" id="SSF82649">
    <property type="entry name" value="SufE/NifU"/>
    <property type="match status" value="1"/>
</dbReference>
<comment type="similarity">
    <text evidence="1">Belongs to the SufE family.</text>
</comment>
<protein>
    <submittedName>
        <fullName evidence="3">Cysteine desufuration protein SufE</fullName>
    </submittedName>
</protein>
<dbReference type="PANTHER" id="PTHR43597:SF5">
    <property type="entry name" value="SUFE-LIKE PROTEIN 2, CHLOROPLASTIC"/>
    <property type="match status" value="1"/>
</dbReference>
<dbReference type="PANTHER" id="PTHR43597">
    <property type="entry name" value="SULFUR ACCEPTOR PROTEIN CSDE"/>
    <property type="match status" value="1"/>
</dbReference>
<evidence type="ECO:0000256" key="1">
    <source>
        <dbReference type="ARBA" id="ARBA00010282"/>
    </source>
</evidence>
<evidence type="ECO:0000313" key="4">
    <source>
        <dbReference type="Proteomes" id="UP000078287"/>
    </source>
</evidence>
<accession>A0A178MHC5</accession>
<reference evidence="3 4" key="1">
    <citation type="submission" date="2016-04" db="EMBL/GenBank/DDBJ databases">
        <title>Chloroflexus islandicus sp. nov., a thermophilic filamentous anoxygenic phototrophic bacterium from geyser Strokkur (Iceland).</title>
        <authorList>
            <person name="Gaisin V.A."/>
            <person name="Kalashnikov A.M."/>
            <person name="Sukhacheva M.V."/>
            <person name="Grouzdev D.S."/>
            <person name="Ivanov T.M."/>
            <person name="Kuznetsov B."/>
            <person name="Gorlenko V.M."/>
        </authorList>
    </citation>
    <scope>NUCLEOTIDE SEQUENCE [LARGE SCALE GENOMIC DNA]</scope>
    <source>
        <strain evidence="4">isl-2</strain>
    </source>
</reference>
<dbReference type="EMBL" id="LWQS01000037">
    <property type="protein sequence ID" value="OAN47508.1"/>
    <property type="molecule type" value="Genomic_DNA"/>
</dbReference>
<evidence type="ECO:0000313" key="3">
    <source>
        <dbReference type="EMBL" id="OAN47508.1"/>
    </source>
</evidence>
<evidence type="ECO:0000259" key="2">
    <source>
        <dbReference type="Pfam" id="PF02657"/>
    </source>
</evidence>
<dbReference type="STRING" id="1707952.A6A03_10520"/>
<dbReference type="InterPro" id="IPR003808">
    <property type="entry name" value="Fe-S_metab-assoc_dom"/>
</dbReference>
<organism evidence="3 4">
    <name type="scientific">Chloroflexus islandicus</name>
    <dbReference type="NCBI Taxonomy" id="1707952"/>
    <lineage>
        <taxon>Bacteria</taxon>
        <taxon>Bacillati</taxon>
        <taxon>Chloroflexota</taxon>
        <taxon>Chloroflexia</taxon>
        <taxon>Chloroflexales</taxon>
        <taxon>Chloroflexineae</taxon>
        <taxon>Chloroflexaceae</taxon>
        <taxon>Chloroflexus</taxon>
    </lineage>
</organism>
<keyword evidence="4" id="KW-1185">Reference proteome</keyword>
<dbReference type="Proteomes" id="UP000078287">
    <property type="component" value="Unassembled WGS sequence"/>
</dbReference>
<gene>
    <name evidence="3" type="ORF">A6A03_10520</name>
</gene>
<dbReference type="Gene3D" id="3.90.1010.10">
    <property type="match status" value="1"/>
</dbReference>
<dbReference type="Pfam" id="PF02657">
    <property type="entry name" value="SufE"/>
    <property type="match status" value="1"/>
</dbReference>
<dbReference type="OrthoDB" id="9806335at2"/>
<sequence length="151" mass="16702">MNDHTFIPPRLAEIAADFGAASREEKLELLLEFSDQLPPLPPELRDHRGMEQVHECMSPVFVIAQRDGDQIVYHIDVPPEAPTIRGFAAILREGMNGLTPAQALAVSSDFIQQMGLHQVLSPQRLNGIGALLVYMKRQALRLLEQEPAGTA</sequence>